<evidence type="ECO:0000256" key="1">
    <source>
        <dbReference type="SAM" id="Coils"/>
    </source>
</evidence>
<dbReference type="Proteomes" id="UP000030746">
    <property type="component" value="Unassembled WGS sequence"/>
</dbReference>
<feature type="compositionally biased region" description="Basic and acidic residues" evidence="2">
    <location>
        <begin position="434"/>
        <end position="446"/>
    </location>
</feature>
<dbReference type="EMBL" id="KB199906">
    <property type="protein sequence ID" value="ESP03743.1"/>
    <property type="molecule type" value="Genomic_DNA"/>
</dbReference>
<evidence type="ECO:0000256" key="2">
    <source>
        <dbReference type="SAM" id="MobiDB-lite"/>
    </source>
</evidence>
<feature type="compositionally biased region" description="Polar residues" evidence="2">
    <location>
        <begin position="651"/>
        <end position="661"/>
    </location>
</feature>
<feature type="region of interest" description="Disordered" evidence="2">
    <location>
        <begin position="144"/>
        <end position="222"/>
    </location>
</feature>
<dbReference type="STRING" id="225164.V4B0N9"/>
<dbReference type="GeneID" id="20241667"/>
<evidence type="ECO:0000313" key="5">
    <source>
        <dbReference type="Proteomes" id="UP000030746"/>
    </source>
</evidence>
<dbReference type="CTD" id="20241667"/>
<keyword evidence="3" id="KW-1133">Transmembrane helix</keyword>
<feature type="compositionally biased region" description="Polar residues" evidence="2">
    <location>
        <begin position="313"/>
        <end position="329"/>
    </location>
</feature>
<feature type="coiled-coil region" evidence="1">
    <location>
        <begin position="602"/>
        <end position="629"/>
    </location>
</feature>
<dbReference type="KEGG" id="lgi:LOTGIDRAFT_171169"/>
<sequence length="708" mass="81190">MATEKSERQQVESIIKERGTVALYIAAFRGLVDLSSCLLMTGVSPNGRTPFGRSALYAATCRDNDAILDLLHQSGAVMEVKDARGETPLLLARRIAAKLCFRKLRLWSLDKNGLRLSKPLNGMVKNINVNLPVNRKLRVKFQQDEPLTYMPRPPTSLEGSRKDMIKSERSREAKVGSDKTRATEKGTEKRQQEKSPPVDASSQKLPTSNTRPMTSHIPERPSSQCFVWDIDDRTNRNVGAEIRIPSVQPEPRSKSAKHAVRWRDESLVEIHMNPKSDSIKPSYPTTILKNKAQMENFEKRGNLIRTLSKESLDSNSSTLKSDNQSQPDSELTLVSAPGEGSRMNMSDCRSVESAPATSGINNRNKLGSAKTHRHKGGVRLLPFRRKENENDRATTAKRQIRLSEKQKRKERLVNAETFEQWLERKRMQECRERLISQSDESSHDGDSDGGNSAAYDEWMKKRGNHQLHAQHHMTVRELYKLKDRPVRGIVTVGEAQIADTIKTPESPDKNMRCYQQWKGKRSEPKKHVDPELLKARLERKRQQLLAAAVTYEDWLETAEQKKLLMKQILKADMKELERIEEENLKKRSPRQISFDKWNSGLLKRELTEKQRKEREKREVEVLKEEQLRSSLCVTHDVWLERKRQATKVKQKTSMGPTSPRTQAERDKAFASWVRQKQLHEASEVDVNQGRALLNELRNKRQELSAPSS</sequence>
<feature type="compositionally biased region" description="Basic and acidic residues" evidence="2">
    <location>
        <begin position="159"/>
        <end position="193"/>
    </location>
</feature>
<feature type="compositionally biased region" description="Polar residues" evidence="2">
    <location>
        <begin position="200"/>
        <end position="213"/>
    </location>
</feature>
<dbReference type="HOGENOM" id="CLU_389950_0_0_1"/>
<feature type="region of interest" description="Disordered" evidence="2">
    <location>
        <begin position="308"/>
        <end position="374"/>
    </location>
</feature>
<gene>
    <name evidence="4" type="ORF">LOTGIDRAFT_171169</name>
</gene>
<dbReference type="OMA" id="MEYDERP"/>
<keyword evidence="3" id="KW-0812">Transmembrane</keyword>
<keyword evidence="1" id="KW-0175">Coiled coil</keyword>
<organism evidence="4 5">
    <name type="scientific">Lottia gigantea</name>
    <name type="common">Giant owl limpet</name>
    <dbReference type="NCBI Taxonomy" id="225164"/>
    <lineage>
        <taxon>Eukaryota</taxon>
        <taxon>Metazoa</taxon>
        <taxon>Spiralia</taxon>
        <taxon>Lophotrochozoa</taxon>
        <taxon>Mollusca</taxon>
        <taxon>Gastropoda</taxon>
        <taxon>Patellogastropoda</taxon>
        <taxon>Lottioidea</taxon>
        <taxon>Lottiidae</taxon>
        <taxon>Lottia</taxon>
    </lineage>
</organism>
<dbReference type="PANTHER" id="PTHR22677">
    <property type="entry name" value="ANKYRIN REPEAT DOMAIN-CONTAINING PROTEIN 60"/>
    <property type="match status" value="1"/>
</dbReference>
<dbReference type="InterPro" id="IPR039323">
    <property type="entry name" value="ANKRD_45/46/60"/>
</dbReference>
<feature type="region of interest" description="Disordered" evidence="2">
    <location>
        <begin position="434"/>
        <end position="455"/>
    </location>
</feature>
<evidence type="ECO:0000313" key="4">
    <source>
        <dbReference type="EMBL" id="ESP03743.1"/>
    </source>
</evidence>
<feature type="transmembrane region" description="Helical" evidence="3">
    <location>
        <begin position="21"/>
        <end position="43"/>
    </location>
</feature>
<dbReference type="Gene3D" id="1.25.40.20">
    <property type="entry name" value="Ankyrin repeat-containing domain"/>
    <property type="match status" value="1"/>
</dbReference>
<feature type="compositionally biased region" description="Polar residues" evidence="2">
    <location>
        <begin position="355"/>
        <end position="365"/>
    </location>
</feature>
<dbReference type="PANTHER" id="PTHR22677:SF3">
    <property type="entry name" value="ANKYRIN REPEAT DOMAIN-CONTAINING PROTEIN 60"/>
    <property type="match status" value="1"/>
</dbReference>
<dbReference type="RefSeq" id="XP_009045600.1">
    <property type="nucleotide sequence ID" value="XM_009047352.1"/>
</dbReference>
<accession>V4B0N9</accession>
<dbReference type="OrthoDB" id="10258888at2759"/>
<dbReference type="AlphaFoldDB" id="V4B0N9"/>
<evidence type="ECO:0000256" key="3">
    <source>
        <dbReference type="SAM" id="Phobius"/>
    </source>
</evidence>
<name>V4B0N9_LOTGI</name>
<dbReference type="InterPro" id="IPR036770">
    <property type="entry name" value="Ankyrin_rpt-contain_sf"/>
</dbReference>
<dbReference type="SUPFAM" id="SSF48403">
    <property type="entry name" value="Ankyrin repeat"/>
    <property type="match status" value="1"/>
</dbReference>
<proteinExistence type="predicted"/>
<reference evidence="4 5" key="1">
    <citation type="journal article" date="2013" name="Nature">
        <title>Insights into bilaterian evolution from three spiralian genomes.</title>
        <authorList>
            <person name="Simakov O."/>
            <person name="Marletaz F."/>
            <person name="Cho S.J."/>
            <person name="Edsinger-Gonzales E."/>
            <person name="Havlak P."/>
            <person name="Hellsten U."/>
            <person name="Kuo D.H."/>
            <person name="Larsson T."/>
            <person name="Lv J."/>
            <person name="Arendt D."/>
            <person name="Savage R."/>
            <person name="Osoegawa K."/>
            <person name="de Jong P."/>
            <person name="Grimwood J."/>
            <person name="Chapman J.A."/>
            <person name="Shapiro H."/>
            <person name="Aerts A."/>
            <person name="Otillar R.P."/>
            <person name="Terry A.Y."/>
            <person name="Boore J.L."/>
            <person name="Grigoriev I.V."/>
            <person name="Lindberg D.R."/>
            <person name="Seaver E.C."/>
            <person name="Weisblat D.A."/>
            <person name="Putnam N.H."/>
            <person name="Rokhsar D.S."/>
        </authorList>
    </citation>
    <scope>NUCLEOTIDE SEQUENCE [LARGE SCALE GENOMIC DNA]</scope>
</reference>
<feature type="region of interest" description="Disordered" evidence="2">
    <location>
        <begin position="644"/>
        <end position="671"/>
    </location>
</feature>
<protein>
    <submittedName>
        <fullName evidence="4">Uncharacterized protein</fullName>
    </submittedName>
</protein>
<keyword evidence="3" id="KW-0472">Membrane</keyword>
<keyword evidence="5" id="KW-1185">Reference proteome</keyword>